<dbReference type="AlphaFoldDB" id="A0A0G3B0U4"/>
<accession>A0A0G3B0U4</accession>
<dbReference type="Pfam" id="PF09722">
    <property type="entry name" value="Xre_MbcA_ParS_C"/>
    <property type="match status" value="1"/>
</dbReference>
<keyword evidence="3" id="KW-0614">Plasmid</keyword>
<evidence type="ECO:0000259" key="2">
    <source>
        <dbReference type="Pfam" id="PF20432"/>
    </source>
</evidence>
<dbReference type="NCBIfam" id="TIGR02293">
    <property type="entry name" value="TAS_TIGR02293"/>
    <property type="match status" value="1"/>
</dbReference>
<dbReference type="InterPro" id="IPR011979">
    <property type="entry name" value="Antitox_Xre"/>
</dbReference>
<feature type="domain" description="Antitoxin Xre-like helix-turn-helix" evidence="2">
    <location>
        <begin position="37"/>
        <end position="95"/>
    </location>
</feature>
<name>A0A0G3B0U4_SALTM</name>
<dbReference type="InterPro" id="IPR024467">
    <property type="entry name" value="Xre/MbcA/ParS-like_toxin-bd"/>
</dbReference>
<sequence length="153" mass="17038">MGGSVMTMKVFSPDLSKMNPHGLWQVVGLDNDGIALMDKISHGLEGKVAHSISEWANITPSELRKMSGIPNTTFNRSVKARFTADQSERLVRIIRVIERAVELFEGDKEAAQKWMNEPNRGLSWKTPADVVSSETGALEVMRLITRIEHGVYS</sequence>
<dbReference type="EMBL" id="KP899803">
    <property type="protein sequence ID" value="AKJ19738.1"/>
    <property type="molecule type" value="Genomic_DNA"/>
</dbReference>
<evidence type="ECO:0000313" key="3">
    <source>
        <dbReference type="EMBL" id="AKJ19738.1"/>
    </source>
</evidence>
<organism evidence="3">
    <name type="scientific">Salmonella typhimurium</name>
    <dbReference type="NCBI Taxonomy" id="90371"/>
    <lineage>
        <taxon>Bacteria</taxon>
        <taxon>Pseudomonadati</taxon>
        <taxon>Pseudomonadota</taxon>
        <taxon>Gammaproteobacteria</taxon>
        <taxon>Enterobacterales</taxon>
        <taxon>Enterobacteriaceae</taxon>
        <taxon>Salmonella</taxon>
    </lineage>
</organism>
<protein>
    <submittedName>
        <fullName evidence="3">Uncharacterized protein</fullName>
    </submittedName>
</protein>
<geneLocation type="plasmid" evidence="3">
    <name>p8025</name>
</geneLocation>
<dbReference type="GO" id="GO:0003677">
    <property type="term" value="F:DNA binding"/>
    <property type="evidence" value="ECO:0007669"/>
    <property type="project" value="InterPro"/>
</dbReference>
<reference evidence="3" key="1">
    <citation type="submission" date="2015-03" db="EMBL/GenBank/DDBJ databases">
        <title>Complete genome sequences of four Salmonella Typhimurium IncHI1 plasmids and their characteristics.</title>
        <authorList>
            <person name="Kubasova T."/>
            <person name="Matiasovicova J."/>
            <person name="Cejkova D."/>
            <person name="Sekelova Z."/>
            <person name="Polansky O."/>
            <person name="Medvecky M."/>
            <person name="Rychlik I."/>
            <person name="Juricova H."/>
        </authorList>
    </citation>
    <scope>NUCLEOTIDE SEQUENCE</scope>
    <source>
        <strain evidence="3">8025</strain>
        <plasmid evidence="3">p8025</plasmid>
    </source>
</reference>
<dbReference type="InterPro" id="IPR046847">
    <property type="entry name" value="Xre-like_HTH"/>
</dbReference>
<dbReference type="Pfam" id="PF20432">
    <property type="entry name" value="Xre-like-HTH"/>
    <property type="match status" value="1"/>
</dbReference>
<proteinExistence type="predicted"/>
<evidence type="ECO:0000259" key="1">
    <source>
        <dbReference type="Pfam" id="PF09722"/>
    </source>
</evidence>
<feature type="domain" description="Antitoxin Xre/MbcA/ParS-like toxin-binding" evidence="1">
    <location>
        <begin position="100"/>
        <end position="150"/>
    </location>
</feature>